<name>D2UF22_XANAP</name>
<dbReference type="KEGG" id="xal:XALC_2298"/>
<dbReference type="Proteomes" id="UP000001890">
    <property type="component" value="Chromosome"/>
</dbReference>
<dbReference type="AlphaFoldDB" id="D2UF22"/>
<reference evidence="1 2" key="1">
    <citation type="journal article" date="2009" name="BMC Genomics">
        <title>The complete genome sequence of Xanthomonas albilineans provides new insights into the reductive genome evolution of the xylem-limited Xanthomonadaceae.</title>
        <authorList>
            <person name="Pieretti I."/>
            <person name="Royer M."/>
            <person name="Barbe V."/>
            <person name="Carrere S."/>
            <person name="Koebnik R."/>
            <person name="Cociancich S."/>
            <person name="Couloux A."/>
            <person name="Darrasse A."/>
            <person name="Gouzy J."/>
            <person name="Jacques M.A."/>
            <person name="Lauber E."/>
            <person name="Manceau C."/>
            <person name="Mangenot S."/>
            <person name="Poussier S."/>
            <person name="Segurens B."/>
            <person name="Szurek B."/>
            <person name="Verdier V."/>
            <person name="Arlat M."/>
            <person name="Rott P."/>
        </authorList>
    </citation>
    <scope>NUCLEOTIDE SEQUENCE [LARGE SCALE GENOMIC DNA]</scope>
    <source>
        <strain evidence="2">GPE PC73 / CFBP 7063</strain>
    </source>
</reference>
<proteinExistence type="predicted"/>
<protein>
    <submittedName>
        <fullName evidence="1">Uncharacterized protein</fullName>
    </submittedName>
</protein>
<accession>D2UF22</accession>
<keyword evidence="2" id="KW-1185">Reference proteome</keyword>
<evidence type="ECO:0000313" key="1">
    <source>
        <dbReference type="EMBL" id="CBA16779.1"/>
    </source>
</evidence>
<evidence type="ECO:0000313" key="2">
    <source>
        <dbReference type="Proteomes" id="UP000001890"/>
    </source>
</evidence>
<dbReference type="STRING" id="380358.XALC_2298"/>
<gene>
    <name evidence="1" type="ordered locus">XALc_2298</name>
</gene>
<sequence length="167" mass="18816">MHLTATAQCRPLMKRLAHRPHLRMRAITSASISLPNQFPRAPWTQLSRVTLRNRIGWTHGKAEPSFKFLRAHHVQLQAGRIYAHPRGDLDKKLVQALRHSKPTRGRCISARSTPRHYRTSRQERLCELALRAEASLSACSNATTDLARLATRLGSTQSREAVISDAA</sequence>
<organism evidence="1 2">
    <name type="scientific">Xanthomonas albilineans (strain GPE PC73 / CFBP 7063)</name>
    <dbReference type="NCBI Taxonomy" id="380358"/>
    <lineage>
        <taxon>Bacteria</taxon>
        <taxon>Pseudomonadati</taxon>
        <taxon>Pseudomonadota</taxon>
        <taxon>Gammaproteobacteria</taxon>
        <taxon>Lysobacterales</taxon>
        <taxon>Lysobacteraceae</taxon>
        <taxon>Xanthomonas</taxon>
    </lineage>
</organism>
<dbReference type="EMBL" id="FP565176">
    <property type="protein sequence ID" value="CBA16779.1"/>
    <property type="molecule type" value="Genomic_DNA"/>
</dbReference>